<dbReference type="InterPro" id="IPR002611">
    <property type="entry name" value="IstB_ATP-bd"/>
</dbReference>
<sequence length="247" mass="28046">MLNTTLRKQLNELKLTSFVELLDTNYELYLKQGLSFSEILSLLSDAEIQNRHQRRIERLIKAAKFRYPSARLEEVTYAPSRKLDKAIIQHLASGGWLEKKQNLLIFGATGTGKTWLSCAIGIQACRQGYETLFITAHQLLEELSDALLDGSLIRLRRKLIKSRLLIIDDFALGHIDIQIAPLLLEIIDLQSMNGSLMITSQFSIEHWHDKFSDSTIADALLDRVINQAHIIELKGKSMRKVADAFDG</sequence>
<dbReference type="InterPro" id="IPR027417">
    <property type="entry name" value="P-loop_NTPase"/>
</dbReference>
<dbReference type="RefSeq" id="WP_028859751.1">
    <property type="nucleotide sequence ID" value="NZ_CAJHAQ010000001.1"/>
</dbReference>
<dbReference type="PIRSF" id="PIRSF003073">
    <property type="entry name" value="DNAC_TnpB_IstB"/>
    <property type="match status" value="1"/>
</dbReference>
<evidence type="ECO:0000256" key="1">
    <source>
        <dbReference type="ARBA" id="ARBA00008059"/>
    </source>
</evidence>
<dbReference type="GO" id="GO:0005524">
    <property type="term" value="F:ATP binding"/>
    <property type="evidence" value="ECO:0007669"/>
    <property type="project" value="UniProtKB-KW"/>
</dbReference>
<reference evidence="5 6" key="1">
    <citation type="submission" date="2018-06" db="EMBL/GenBank/DDBJ databases">
        <authorList>
            <consortium name="Pathogen Informatics"/>
            <person name="Doyle S."/>
        </authorList>
    </citation>
    <scope>NUCLEOTIDE SEQUENCE [LARGE SCALE GENOMIC DNA]</scope>
    <source>
        <strain evidence="5 6">NCTC10526</strain>
    </source>
</reference>
<dbReference type="Proteomes" id="UP000254123">
    <property type="component" value="Unassembled WGS sequence"/>
</dbReference>
<evidence type="ECO:0000256" key="3">
    <source>
        <dbReference type="ARBA" id="ARBA00022840"/>
    </source>
</evidence>
<dbReference type="Gene3D" id="3.40.50.300">
    <property type="entry name" value="P-loop containing nucleotide triphosphate hydrolases"/>
    <property type="match status" value="1"/>
</dbReference>
<keyword evidence="6" id="KW-1185">Reference proteome</keyword>
<dbReference type="STRING" id="1123034.GCA_000685805_02303"/>
<dbReference type="AlphaFoldDB" id="A0A379LGQ2"/>
<evidence type="ECO:0000259" key="4">
    <source>
        <dbReference type="SMART" id="SM00382"/>
    </source>
</evidence>
<dbReference type="GO" id="GO:0006260">
    <property type="term" value="P:DNA replication"/>
    <property type="evidence" value="ECO:0007669"/>
    <property type="project" value="TreeGrafter"/>
</dbReference>
<gene>
    <name evidence="5" type="ORF">NCTC10526_00058</name>
</gene>
<evidence type="ECO:0000256" key="2">
    <source>
        <dbReference type="ARBA" id="ARBA00022741"/>
    </source>
</evidence>
<comment type="similarity">
    <text evidence="1">Belongs to the IS21/IS1162 putative ATP-binding protein family.</text>
</comment>
<dbReference type="SMART" id="SM00382">
    <property type="entry name" value="AAA"/>
    <property type="match status" value="1"/>
</dbReference>
<dbReference type="InterPro" id="IPR003593">
    <property type="entry name" value="AAA+_ATPase"/>
</dbReference>
<dbReference type="Pfam" id="PF01695">
    <property type="entry name" value="IstB_IS21"/>
    <property type="match status" value="1"/>
</dbReference>
<dbReference type="InterPro" id="IPR028350">
    <property type="entry name" value="DNAC/IstB-like"/>
</dbReference>
<keyword evidence="3" id="KW-0067">ATP-binding</keyword>
<feature type="domain" description="AAA+ ATPase" evidence="4">
    <location>
        <begin position="99"/>
        <end position="232"/>
    </location>
</feature>
<dbReference type="PANTHER" id="PTHR30050">
    <property type="entry name" value="CHROMOSOMAL REPLICATION INITIATOR PROTEIN DNAA"/>
    <property type="match status" value="1"/>
</dbReference>
<dbReference type="SUPFAM" id="SSF52540">
    <property type="entry name" value="P-loop containing nucleoside triphosphate hydrolases"/>
    <property type="match status" value="1"/>
</dbReference>
<dbReference type="InterPro" id="IPR047661">
    <property type="entry name" value="IstB"/>
</dbReference>
<dbReference type="EMBL" id="UGVC01000001">
    <property type="protein sequence ID" value="SUD89760.1"/>
    <property type="molecule type" value="Genomic_DNA"/>
</dbReference>
<name>A0A379LGQ2_9GAMM</name>
<evidence type="ECO:0000313" key="6">
    <source>
        <dbReference type="Proteomes" id="UP000254123"/>
    </source>
</evidence>
<proteinExistence type="inferred from homology"/>
<evidence type="ECO:0000313" key="5">
    <source>
        <dbReference type="EMBL" id="SUD89760.1"/>
    </source>
</evidence>
<protein>
    <submittedName>
        <fullName evidence="5">Transposase</fullName>
    </submittedName>
</protein>
<keyword evidence="2" id="KW-0547">Nucleotide-binding</keyword>
<dbReference type="CDD" id="cd00009">
    <property type="entry name" value="AAA"/>
    <property type="match status" value="1"/>
</dbReference>
<accession>A0A379LGQ2</accession>
<organism evidence="5 6">
    <name type="scientific">Psychrobacter phenylpyruvicus</name>
    <dbReference type="NCBI Taxonomy" id="29432"/>
    <lineage>
        <taxon>Bacteria</taxon>
        <taxon>Pseudomonadati</taxon>
        <taxon>Pseudomonadota</taxon>
        <taxon>Gammaproteobacteria</taxon>
        <taxon>Moraxellales</taxon>
        <taxon>Moraxellaceae</taxon>
        <taxon>Psychrobacter</taxon>
    </lineage>
</organism>
<dbReference type="NCBIfam" id="NF038214">
    <property type="entry name" value="IS21_help_AAA"/>
    <property type="match status" value="1"/>
</dbReference>
<dbReference type="PANTHER" id="PTHR30050:SF4">
    <property type="entry name" value="ATP-BINDING PROTEIN RV3427C IN INSERTION SEQUENCE-RELATED"/>
    <property type="match status" value="1"/>
</dbReference>